<evidence type="ECO:0000259" key="3">
    <source>
        <dbReference type="PROSITE" id="PS50059"/>
    </source>
</evidence>
<dbReference type="PANTHER" id="PTHR47862">
    <property type="entry name" value="PEPTIDYL-PROLYL CIS-TRANS ISOMERASE FKBP18, CHLOROPLASTIC"/>
    <property type="match status" value="1"/>
</dbReference>
<dbReference type="InterPro" id="IPR001478">
    <property type="entry name" value="PDZ"/>
</dbReference>
<evidence type="ECO:0000259" key="4">
    <source>
        <dbReference type="PROSITE" id="PS50106"/>
    </source>
</evidence>
<feature type="compositionally biased region" description="Basic residues" evidence="2">
    <location>
        <begin position="12"/>
        <end position="25"/>
    </location>
</feature>
<keyword evidence="6" id="KW-1185">Reference proteome</keyword>
<dbReference type="CDD" id="cd06782">
    <property type="entry name" value="cpPDZ_CPP-like"/>
    <property type="match status" value="1"/>
</dbReference>
<dbReference type="InterPro" id="IPR001179">
    <property type="entry name" value="PPIase_FKBP_dom"/>
</dbReference>
<evidence type="ECO:0000313" key="5">
    <source>
        <dbReference type="EMBL" id="CCO14237.1"/>
    </source>
</evidence>
<dbReference type="AlphaFoldDB" id="K8E970"/>
<dbReference type="SMART" id="SM00228">
    <property type="entry name" value="PDZ"/>
    <property type="match status" value="1"/>
</dbReference>
<dbReference type="InterPro" id="IPR046357">
    <property type="entry name" value="PPIase_dom_sf"/>
</dbReference>
<sequence>MVGCTPSTAAVARRRSSVRTRTRRRSFPDDDIKTLSSVDTNATATEEEEEEEDKEEHSLNNKTSRRAFFEASVVSSSALAFVLSSTTSLFTFPPSAFAIGFQKELKPKRASLSDLNLQTSIPFQFRGEEHAGVQFGDSRVGDGKEIKSGSLATIHFDVKLRGLTVLSTRTARTLGGNRTVSEPMQFSYGKLPTEYSKALKRKTVNGIGAEVRIDPELGELYVVKVSPDGPAAKAGFKANDVILEIDGTKDLANLPIQEIGALLLGPVETTVDVTVQKGGSRAGPNSPVEKYTLTREATMIVPKKQTANANVEGGGGLFNGETGPAIPPVVYVPGALEGMKVGGRRIIKTPADLGYADQGEGEIPPGSEIIVEVELLDVKDAA</sequence>
<dbReference type="Pfam" id="PF00254">
    <property type="entry name" value="FKBP_C"/>
    <property type="match status" value="1"/>
</dbReference>
<gene>
    <name evidence="5" type="ORF">Bathy01g03920</name>
</gene>
<dbReference type="GO" id="GO:0003755">
    <property type="term" value="F:peptidyl-prolyl cis-trans isomerase activity"/>
    <property type="evidence" value="ECO:0007669"/>
    <property type="project" value="UniProtKB-KW"/>
</dbReference>
<feature type="domain" description="PPIase FKBP-type" evidence="3">
    <location>
        <begin position="334"/>
        <end position="379"/>
    </location>
</feature>
<dbReference type="SUPFAM" id="SSF54534">
    <property type="entry name" value="FKBP-like"/>
    <property type="match status" value="1"/>
</dbReference>
<dbReference type="PROSITE" id="PS50106">
    <property type="entry name" value="PDZ"/>
    <property type="match status" value="1"/>
</dbReference>
<dbReference type="eggNOG" id="KOG0552">
    <property type="taxonomic scope" value="Eukaryota"/>
</dbReference>
<organism evidence="5 6">
    <name type="scientific">Bathycoccus prasinos</name>
    <dbReference type="NCBI Taxonomy" id="41875"/>
    <lineage>
        <taxon>Eukaryota</taxon>
        <taxon>Viridiplantae</taxon>
        <taxon>Chlorophyta</taxon>
        <taxon>Mamiellophyceae</taxon>
        <taxon>Mamiellales</taxon>
        <taxon>Bathycoccaceae</taxon>
        <taxon>Bathycoccus</taxon>
    </lineage>
</organism>
<evidence type="ECO:0000256" key="2">
    <source>
        <dbReference type="SAM" id="MobiDB-lite"/>
    </source>
</evidence>
<protein>
    <recommendedName>
        <fullName evidence="1">peptidylprolyl isomerase</fullName>
        <ecNumber evidence="1">5.2.1.8</ecNumber>
    </recommendedName>
</protein>
<dbReference type="EMBL" id="FO082278">
    <property type="protein sequence ID" value="CCO14237.1"/>
    <property type="molecule type" value="Genomic_DNA"/>
</dbReference>
<dbReference type="InterPro" id="IPR036034">
    <property type="entry name" value="PDZ_sf"/>
</dbReference>
<name>K8E970_9CHLO</name>
<dbReference type="EC" id="5.2.1.8" evidence="1"/>
<accession>K8E970</accession>
<proteinExistence type="predicted"/>
<feature type="compositionally biased region" description="Acidic residues" evidence="2">
    <location>
        <begin position="45"/>
        <end position="54"/>
    </location>
</feature>
<dbReference type="SUPFAM" id="SSF50156">
    <property type="entry name" value="PDZ domain-like"/>
    <property type="match status" value="1"/>
</dbReference>
<dbReference type="Proteomes" id="UP000198341">
    <property type="component" value="Chromosome 1"/>
</dbReference>
<dbReference type="Gene3D" id="3.30.750.44">
    <property type="match status" value="1"/>
</dbReference>
<dbReference type="Gene3D" id="3.10.50.40">
    <property type="match status" value="1"/>
</dbReference>
<reference evidence="5 6" key="1">
    <citation type="submission" date="2011-10" db="EMBL/GenBank/DDBJ databases">
        <authorList>
            <person name="Genoscope - CEA"/>
        </authorList>
    </citation>
    <scope>NUCLEOTIDE SEQUENCE [LARGE SCALE GENOMIC DNA]</scope>
    <source>
        <strain evidence="5 6">RCC 1105</strain>
    </source>
</reference>
<feature type="domain" description="PDZ" evidence="4">
    <location>
        <begin position="196"/>
        <end position="263"/>
    </location>
</feature>
<evidence type="ECO:0000313" key="6">
    <source>
        <dbReference type="Proteomes" id="UP000198341"/>
    </source>
</evidence>
<keyword evidence="1" id="KW-0413">Isomerase</keyword>
<dbReference type="Gene3D" id="2.30.42.10">
    <property type="match status" value="1"/>
</dbReference>
<dbReference type="GeneID" id="19018127"/>
<comment type="catalytic activity">
    <reaction evidence="1">
        <text>[protein]-peptidylproline (omega=180) = [protein]-peptidylproline (omega=0)</text>
        <dbReference type="Rhea" id="RHEA:16237"/>
        <dbReference type="Rhea" id="RHEA-COMP:10747"/>
        <dbReference type="Rhea" id="RHEA-COMP:10748"/>
        <dbReference type="ChEBI" id="CHEBI:83833"/>
        <dbReference type="ChEBI" id="CHEBI:83834"/>
        <dbReference type="EC" id="5.2.1.8"/>
    </reaction>
</comment>
<dbReference type="PROSITE" id="PS50059">
    <property type="entry name" value="FKBP_PPIASE"/>
    <property type="match status" value="1"/>
</dbReference>
<dbReference type="RefSeq" id="XP_007515358.1">
    <property type="nucleotide sequence ID" value="XM_007515296.1"/>
</dbReference>
<keyword evidence="1" id="KW-0697">Rotamase</keyword>
<dbReference type="InterPro" id="IPR044180">
    <property type="entry name" value="FKBP18-like"/>
</dbReference>
<dbReference type="Pfam" id="PF17820">
    <property type="entry name" value="PDZ_6"/>
    <property type="match status" value="1"/>
</dbReference>
<feature type="region of interest" description="Disordered" evidence="2">
    <location>
        <begin position="1"/>
        <end position="61"/>
    </location>
</feature>
<dbReference type="STRING" id="41875.K8E970"/>
<feature type="compositionally biased region" description="Polar residues" evidence="2">
    <location>
        <begin position="34"/>
        <end position="44"/>
    </location>
</feature>
<dbReference type="OrthoDB" id="1902587at2759"/>
<dbReference type="GO" id="GO:0009543">
    <property type="term" value="C:chloroplast thylakoid lumen"/>
    <property type="evidence" value="ECO:0007669"/>
    <property type="project" value="TreeGrafter"/>
</dbReference>
<dbReference type="KEGG" id="bpg:Bathy01g03920"/>
<dbReference type="InterPro" id="IPR041489">
    <property type="entry name" value="PDZ_6"/>
</dbReference>
<evidence type="ECO:0000256" key="1">
    <source>
        <dbReference type="PROSITE-ProRule" id="PRU00277"/>
    </source>
</evidence>
<dbReference type="PANTHER" id="PTHR47862:SF1">
    <property type="entry name" value="PEPTIDYL-PROLYL CIS-TRANS ISOMERASE FKBP18, CHLOROPLASTIC"/>
    <property type="match status" value="1"/>
</dbReference>